<dbReference type="AlphaFoldDB" id="V8R081"/>
<evidence type="ECO:0000313" key="2">
    <source>
        <dbReference type="Proteomes" id="UP000018733"/>
    </source>
</evidence>
<reference evidence="1 2" key="1">
    <citation type="journal article" date="2014" name="Genome Announc.">
        <title>Draft Genome Sequence of Advenella kashmirensis Strain W13003, a Polycyclic Aromatic Hydrocarbon-Degrading Bacterium.</title>
        <authorList>
            <person name="Wang X."/>
            <person name="Jin D."/>
            <person name="Zhou L."/>
            <person name="Wu L."/>
            <person name="An W."/>
            <person name="Zhao L."/>
        </authorList>
    </citation>
    <scope>NUCLEOTIDE SEQUENCE [LARGE SCALE GENOMIC DNA]</scope>
    <source>
        <strain evidence="1 2">W13003</strain>
    </source>
</reference>
<organism evidence="1 2">
    <name type="scientific">Advenella kashmirensis W13003</name>
    <dbReference type="NCBI Taxonomy" id="1424334"/>
    <lineage>
        <taxon>Bacteria</taxon>
        <taxon>Pseudomonadati</taxon>
        <taxon>Pseudomonadota</taxon>
        <taxon>Betaproteobacteria</taxon>
        <taxon>Burkholderiales</taxon>
        <taxon>Alcaligenaceae</taxon>
    </lineage>
</organism>
<protein>
    <submittedName>
        <fullName evidence="1">Uncharacterized protein</fullName>
    </submittedName>
</protein>
<gene>
    <name evidence="1" type="ORF">W822_02150</name>
</gene>
<evidence type="ECO:0000313" key="1">
    <source>
        <dbReference type="EMBL" id="ETF04674.1"/>
    </source>
</evidence>
<dbReference type="OrthoDB" id="8685705at2"/>
<dbReference type="PATRIC" id="fig|1424334.3.peg.427"/>
<dbReference type="HOGENOM" id="CLU_1567378_0_0_4"/>
<name>V8R081_9BURK</name>
<sequence>MARYKGNYKDLFKDTATYTVDLKETKTVKGQSNSTFKSDMDLTVSNGKLTMKADTLDETSTQWLEAVWNWKKSEVGWVTTKTYLGININLYGAFFLTTVNTHSIAGGIVSNGKSKWRNVNLIQLLYGEVARQEVHKCETLTKVTKVFTGLTLTQSVKSFWNNTATRIL</sequence>
<dbReference type="RefSeq" id="WP_024003498.1">
    <property type="nucleotide sequence ID" value="NZ_KI650979.1"/>
</dbReference>
<comment type="caution">
    <text evidence="1">The sequence shown here is derived from an EMBL/GenBank/DDBJ whole genome shotgun (WGS) entry which is preliminary data.</text>
</comment>
<accession>V8R081</accession>
<proteinExistence type="predicted"/>
<keyword evidence="2" id="KW-1185">Reference proteome</keyword>
<dbReference type="STRING" id="1424334.W822_02150"/>
<dbReference type="Proteomes" id="UP000018733">
    <property type="component" value="Unassembled WGS sequence"/>
</dbReference>
<dbReference type="EMBL" id="AYXT01000001">
    <property type="protein sequence ID" value="ETF04674.1"/>
    <property type="molecule type" value="Genomic_DNA"/>
</dbReference>